<dbReference type="InterPro" id="IPR051933">
    <property type="entry name" value="Resuscitation_pf_RpfB"/>
</dbReference>
<dbReference type="InterPro" id="IPR011098">
    <property type="entry name" value="G5_dom"/>
</dbReference>
<dbReference type="AlphaFoldDB" id="A0A1G8M277"/>
<feature type="domain" description="G5" evidence="2">
    <location>
        <begin position="198"/>
        <end position="278"/>
    </location>
</feature>
<dbReference type="PROSITE" id="PS51109">
    <property type="entry name" value="G5"/>
    <property type="match status" value="1"/>
</dbReference>
<dbReference type="RefSeq" id="WP_051651532.1">
    <property type="nucleotide sequence ID" value="NZ_FNDZ01000003.1"/>
</dbReference>
<sequence length="397" mass="42827">MKRYFSKSVFIALFAAAVIMTVVIAVDSMMKNITIVIDGKEQVVSTFKDTVEEVLAENGITIAEKDKLSKNTNESLGKKDMIQIDRAVPVQVSIDGTVTSYLTPEKTVGAFFETENIAVMEKDKVSASLEDEVTSGMKVNIDRAVGVTLIADGSEVTYLTPEKTVGAFFTAENVVVNELDKVSATMEDAIANGMAITIVRVTTEVVEENQSIAFAVQEKKDSTIDKGKTVVKQEGVKGERIVTKKLTFEDGVQVTEEVLSTEVLKEAVDKIVHVGTKNTAVYAKKPSTSSLAASRGSALPSSLNYSSSFRVVATAYAGHGITATGTKPVRNPNGWSTIAVDRSVIPLGTKVYVENYGYAIAEDVGGAIKGNKIDIYVNSTAEAYRWGRRTVTIYILE</sequence>
<dbReference type="SMART" id="SM01208">
    <property type="entry name" value="G5"/>
    <property type="match status" value="1"/>
</dbReference>
<gene>
    <name evidence="3" type="ORF">SAMN05421804_103259</name>
</gene>
<dbReference type="PANTHER" id="PTHR39160">
    <property type="entry name" value="CELL WALL-BINDING PROTEIN YOCH"/>
    <property type="match status" value="1"/>
</dbReference>
<dbReference type="SUPFAM" id="SSF50685">
    <property type="entry name" value="Barwin-like endoglucanases"/>
    <property type="match status" value="1"/>
</dbReference>
<reference evidence="3 4" key="1">
    <citation type="submission" date="2016-10" db="EMBL/GenBank/DDBJ databases">
        <authorList>
            <person name="de Groot N.N."/>
        </authorList>
    </citation>
    <scope>NUCLEOTIDE SEQUENCE [LARGE SCALE GENOMIC DNA]</scope>
    <source>
        <strain evidence="3 4">CGMCC 1.5058</strain>
    </source>
</reference>
<dbReference type="Proteomes" id="UP000183255">
    <property type="component" value="Unassembled WGS sequence"/>
</dbReference>
<dbReference type="GO" id="GO:0019867">
    <property type="term" value="C:outer membrane"/>
    <property type="evidence" value="ECO:0007669"/>
    <property type="project" value="InterPro"/>
</dbReference>
<dbReference type="GO" id="GO:0009254">
    <property type="term" value="P:peptidoglycan turnover"/>
    <property type="evidence" value="ECO:0007669"/>
    <property type="project" value="InterPro"/>
</dbReference>
<dbReference type="CDD" id="cd14667">
    <property type="entry name" value="3D_containing_proteins"/>
    <property type="match status" value="1"/>
</dbReference>
<dbReference type="Pfam" id="PF07501">
    <property type="entry name" value="G5"/>
    <property type="match status" value="1"/>
</dbReference>
<dbReference type="PANTHER" id="PTHR39160:SF4">
    <property type="entry name" value="RESUSCITATION-PROMOTING FACTOR RPFB"/>
    <property type="match status" value="1"/>
</dbReference>
<protein>
    <submittedName>
        <fullName evidence="3">Uncharacterized conserved protein YabE, contains G5 and tandem DUF348 domains</fullName>
    </submittedName>
</protein>
<evidence type="ECO:0000313" key="3">
    <source>
        <dbReference type="EMBL" id="SDI62022.1"/>
    </source>
</evidence>
<evidence type="ECO:0000259" key="2">
    <source>
        <dbReference type="PROSITE" id="PS51109"/>
    </source>
</evidence>
<dbReference type="GO" id="GO:0004553">
    <property type="term" value="F:hydrolase activity, hydrolyzing O-glycosyl compounds"/>
    <property type="evidence" value="ECO:0007669"/>
    <property type="project" value="InterPro"/>
</dbReference>
<dbReference type="EMBL" id="FNDZ01000003">
    <property type="protein sequence ID" value="SDI62022.1"/>
    <property type="molecule type" value="Genomic_DNA"/>
</dbReference>
<organism evidence="3 4">
    <name type="scientific">Proteiniclasticum ruminis</name>
    <dbReference type="NCBI Taxonomy" id="398199"/>
    <lineage>
        <taxon>Bacteria</taxon>
        <taxon>Bacillati</taxon>
        <taxon>Bacillota</taxon>
        <taxon>Clostridia</taxon>
        <taxon>Eubacteriales</taxon>
        <taxon>Clostridiaceae</taxon>
        <taxon>Proteiniclasticum</taxon>
    </lineage>
</organism>
<evidence type="ECO:0000256" key="1">
    <source>
        <dbReference type="ARBA" id="ARBA00022729"/>
    </source>
</evidence>
<dbReference type="InterPro" id="IPR010611">
    <property type="entry name" value="3D_dom"/>
</dbReference>
<dbReference type="InterPro" id="IPR059180">
    <property type="entry name" value="3D_YorM"/>
</dbReference>
<proteinExistence type="predicted"/>
<dbReference type="InterPro" id="IPR036908">
    <property type="entry name" value="RlpA-like_sf"/>
</dbReference>
<dbReference type="InterPro" id="IPR007137">
    <property type="entry name" value="DUF348"/>
</dbReference>
<dbReference type="Gene3D" id="2.20.230.10">
    <property type="entry name" value="Resuscitation-promoting factor rpfb"/>
    <property type="match status" value="1"/>
</dbReference>
<dbReference type="Pfam" id="PF06725">
    <property type="entry name" value="3D"/>
    <property type="match status" value="1"/>
</dbReference>
<dbReference type="Gene3D" id="2.40.40.10">
    <property type="entry name" value="RlpA-like domain"/>
    <property type="match status" value="1"/>
</dbReference>
<keyword evidence="1" id="KW-0732">Signal</keyword>
<accession>A0A1G8M277</accession>
<name>A0A1G8M277_9CLOT</name>
<dbReference type="Pfam" id="PF03990">
    <property type="entry name" value="DUF348"/>
    <property type="match status" value="3"/>
</dbReference>
<evidence type="ECO:0000313" key="4">
    <source>
        <dbReference type="Proteomes" id="UP000183255"/>
    </source>
</evidence>